<dbReference type="EMBL" id="FOCV01000002">
    <property type="protein sequence ID" value="SEN05656.1"/>
    <property type="molecule type" value="Genomic_DNA"/>
</dbReference>
<accession>A0A1H8DES0</accession>
<dbReference type="EMBL" id="FNXB01000004">
    <property type="protein sequence ID" value="SEH51510.1"/>
    <property type="molecule type" value="Genomic_DNA"/>
</dbReference>
<evidence type="ECO:0000313" key="1">
    <source>
        <dbReference type="EMBL" id="SEH51510.1"/>
    </source>
</evidence>
<dbReference type="SUPFAM" id="SSF46955">
    <property type="entry name" value="Putative DNA-binding domain"/>
    <property type="match status" value="1"/>
</dbReference>
<keyword evidence="4" id="KW-1185">Reference proteome</keyword>
<dbReference type="Proteomes" id="UP000183063">
    <property type="component" value="Unassembled WGS sequence"/>
</dbReference>
<evidence type="ECO:0000313" key="4">
    <source>
        <dbReference type="Proteomes" id="UP000198939"/>
    </source>
</evidence>
<dbReference type="OrthoDB" id="8410638at2"/>
<protein>
    <submittedName>
        <fullName evidence="1">Phage DNA packaging protein Nu1</fullName>
    </submittedName>
    <submittedName>
        <fullName evidence="2">Phage DNA packaging protein, Nu1 subunit of terminase</fullName>
    </submittedName>
</protein>
<gene>
    <name evidence="1" type="ORF">RTCCBAU85039_0849</name>
    <name evidence="2" type="ORF">SAMN05216228_100228</name>
</gene>
<sequence length="218" mass="24455">MTENTSQLTENQIESLVAKYPLPVGAIDCVMTREELAESLAVSLPTITEWIGKGMPVKERGGQGKAYELQLSHCWAWRQAWKANEDLRSDQVKRAQAAMRLALVGGSSGDSLESLDPKTRREILAVQIEQERFQRERNELLKRDDVAEALDNLFGMIRDTLESAPDRIERKEALSPKATSALVDICDELVNEMARRIAEFWTARPVKAVVAKEGLFDA</sequence>
<reference evidence="2 4" key="2">
    <citation type="submission" date="2016-10" db="EMBL/GenBank/DDBJ databases">
        <authorList>
            <person name="Varghese N."/>
            <person name="Submissions S."/>
        </authorList>
    </citation>
    <scope>NUCLEOTIDE SEQUENCE [LARGE SCALE GENOMIC DNA]</scope>
    <source>
        <strain evidence="2 4">CGMCC 1.7071</strain>
    </source>
</reference>
<reference evidence="3" key="3">
    <citation type="submission" date="2016-10" db="EMBL/GenBank/DDBJ databases">
        <authorList>
            <person name="Wibberg D."/>
        </authorList>
    </citation>
    <scope>NUCLEOTIDE SEQUENCE [LARGE SCALE GENOMIC DNA]</scope>
</reference>
<dbReference type="AlphaFoldDB" id="A0A1H8DES0"/>
<name>A0A1H8DES0_9HYPH</name>
<dbReference type="Proteomes" id="UP000198939">
    <property type="component" value="Unassembled WGS sequence"/>
</dbReference>
<dbReference type="InterPro" id="IPR009061">
    <property type="entry name" value="DNA-bd_dom_put_sf"/>
</dbReference>
<evidence type="ECO:0000313" key="2">
    <source>
        <dbReference type="EMBL" id="SEN05656.1"/>
    </source>
</evidence>
<reference evidence="1" key="1">
    <citation type="submission" date="2016-10" db="EMBL/GenBank/DDBJ databases">
        <authorList>
            <person name="de Groot N.N."/>
        </authorList>
    </citation>
    <scope>NUCLEOTIDE SEQUENCE [LARGE SCALE GENOMIC DNA]</scope>
    <source>
        <strain evidence="1">CCBAU85039</strain>
    </source>
</reference>
<dbReference type="InterPro" id="IPR036388">
    <property type="entry name" value="WH-like_DNA-bd_sf"/>
</dbReference>
<proteinExistence type="predicted"/>
<dbReference type="RefSeq" id="WP_072371197.1">
    <property type="nucleotide sequence ID" value="NZ_FNXB01000004.1"/>
</dbReference>
<dbReference type="STRING" id="501024.RTCCBAU85039_0849"/>
<organism evidence="1 3">
    <name type="scientific">Rhizobium tibeticum</name>
    <dbReference type="NCBI Taxonomy" id="501024"/>
    <lineage>
        <taxon>Bacteria</taxon>
        <taxon>Pseudomonadati</taxon>
        <taxon>Pseudomonadota</taxon>
        <taxon>Alphaproteobacteria</taxon>
        <taxon>Hyphomicrobiales</taxon>
        <taxon>Rhizobiaceae</taxon>
        <taxon>Rhizobium/Agrobacterium group</taxon>
        <taxon>Rhizobium</taxon>
    </lineage>
</organism>
<evidence type="ECO:0000313" key="3">
    <source>
        <dbReference type="Proteomes" id="UP000183063"/>
    </source>
</evidence>
<dbReference type="Gene3D" id="1.10.10.10">
    <property type="entry name" value="Winged helix-like DNA-binding domain superfamily/Winged helix DNA-binding domain"/>
    <property type="match status" value="1"/>
</dbReference>